<reference evidence="2" key="1">
    <citation type="journal article" date="2004" name="Nature">
        <title>Genome duplication in the teleost fish Tetraodon nigroviridis reveals the early vertebrate proto-karyotype.</title>
        <authorList>
            <person name="Jaillon O."/>
            <person name="Aury J.-M."/>
            <person name="Brunet F."/>
            <person name="Petit J.-L."/>
            <person name="Stange-Thomann N."/>
            <person name="Mauceli E."/>
            <person name="Bouneau L."/>
            <person name="Fischer C."/>
            <person name="Ozouf-Costaz C."/>
            <person name="Bernot A."/>
            <person name="Nicaud S."/>
            <person name="Jaffe D."/>
            <person name="Fisher S."/>
            <person name="Lutfalla G."/>
            <person name="Dossat C."/>
            <person name="Segurens B."/>
            <person name="Dasilva C."/>
            <person name="Salanoubat M."/>
            <person name="Levy M."/>
            <person name="Boudet N."/>
            <person name="Castellano S."/>
            <person name="Anthouard V."/>
            <person name="Jubin C."/>
            <person name="Castelli V."/>
            <person name="Katinka M."/>
            <person name="Vacherie B."/>
            <person name="Biemont C."/>
            <person name="Skalli Z."/>
            <person name="Cattolico L."/>
            <person name="Poulain J."/>
            <person name="De Berardinis V."/>
            <person name="Cruaud C."/>
            <person name="Duprat S."/>
            <person name="Brottier P."/>
            <person name="Coutanceau J.-P."/>
            <person name="Gouzy J."/>
            <person name="Parra G."/>
            <person name="Lardier G."/>
            <person name="Chapple C."/>
            <person name="McKernan K.J."/>
            <person name="McEwan P."/>
            <person name="Bosak S."/>
            <person name="Kellis M."/>
            <person name="Volff J.-N."/>
            <person name="Guigo R."/>
            <person name="Zody M.C."/>
            <person name="Mesirov J."/>
            <person name="Lindblad-Toh K."/>
            <person name="Birren B."/>
            <person name="Nusbaum C."/>
            <person name="Kahn D."/>
            <person name="Robinson-Rechavi M."/>
            <person name="Laudet V."/>
            <person name="Schachter V."/>
            <person name="Quetier F."/>
            <person name="Saurin W."/>
            <person name="Scarpelli C."/>
            <person name="Wincker P."/>
            <person name="Lander E.S."/>
            <person name="Weissenbach J."/>
            <person name="Roest Crollius H."/>
        </authorList>
    </citation>
    <scope>NUCLEOTIDE SEQUENCE [LARGE SCALE GENOMIC DNA]</scope>
</reference>
<dbReference type="GO" id="GO:0030864">
    <property type="term" value="C:cortical actin cytoskeleton"/>
    <property type="evidence" value="ECO:0007669"/>
    <property type="project" value="TreeGrafter"/>
</dbReference>
<evidence type="ECO:0000259" key="1">
    <source>
        <dbReference type="PROSITE" id="PS50106"/>
    </source>
</evidence>
<dbReference type="PANTHER" id="PTHR15012">
    <property type="entry name" value="APICAL PROTEIN/SHROOM-RELATED"/>
    <property type="match status" value="1"/>
</dbReference>
<dbReference type="GO" id="GO:0051015">
    <property type="term" value="F:actin filament binding"/>
    <property type="evidence" value="ECO:0007669"/>
    <property type="project" value="InterPro"/>
</dbReference>
<dbReference type="GO" id="GO:0043296">
    <property type="term" value="C:apical junction complex"/>
    <property type="evidence" value="ECO:0007669"/>
    <property type="project" value="TreeGrafter"/>
</dbReference>
<proteinExistence type="predicted"/>
<dbReference type="GO" id="GO:0016324">
    <property type="term" value="C:apical plasma membrane"/>
    <property type="evidence" value="ECO:0007669"/>
    <property type="project" value="TreeGrafter"/>
</dbReference>
<dbReference type="Pfam" id="PF00595">
    <property type="entry name" value="PDZ"/>
    <property type="match status" value="1"/>
</dbReference>
<name>Q4T9S7_TETNG</name>
<gene>
    <name evidence="2" type="ORF">GSTENG00004605001</name>
</gene>
<feature type="domain" description="PDZ" evidence="1">
    <location>
        <begin position="1"/>
        <end position="58"/>
    </location>
</feature>
<dbReference type="EMBL" id="CAAE01007502">
    <property type="protein sequence ID" value="CAF90355.1"/>
    <property type="molecule type" value="Genomic_DNA"/>
</dbReference>
<dbReference type="PANTHER" id="PTHR15012:SF32">
    <property type="entry name" value="PROTEIN SHROOM"/>
    <property type="match status" value="1"/>
</dbReference>
<dbReference type="GO" id="GO:0005912">
    <property type="term" value="C:adherens junction"/>
    <property type="evidence" value="ECO:0007669"/>
    <property type="project" value="TreeGrafter"/>
</dbReference>
<sequence length="106" mass="11597">VCVQVEEGGKVDRLERPLQVGDEIIAINEVELSGYRQEAIALVKASHKTLQLTVRSLMPFQVESQNKAQGAGSVEPAAALKGLLKARLRVRVLCSVGEQEELIINY</sequence>
<dbReference type="InterPro" id="IPR036034">
    <property type="entry name" value="PDZ_sf"/>
</dbReference>
<reference evidence="2" key="2">
    <citation type="submission" date="2004-02" db="EMBL/GenBank/DDBJ databases">
        <authorList>
            <consortium name="Genoscope"/>
            <consortium name="Whitehead Institute Centre for Genome Research"/>
        </authorList>
    </citation>
    <scope>NUCLEOTIDE SEQUENCE</scope>
</reference>
<organism evidence="2">
    <name type="scientific">Tetraodon nigroviridis</name>
    <name type="common">Spotted green pufferfish</name>
    <name type="synonym">Chelonodon nigroviridis</name>
    <dbReference type="NCBI Taxonomy" id="99883"/>
    <lineage>
        <taxon>Eukaryota</taxon>
        <taxon>Metazoa</taxon>
        <taxon>Chordata</taxon>
        <taxon>Craniata</taxon>
        <taxon>Vertebrata</taxon>
        <taxon>Euteleostomi</taxon>
        <taxon>Actinopterygii</taxon>
        <taxon>Neopterygii</taxon>
        <taxon>Teleostei</taxon>
        <taxon>Neoteleostei</taxon>
        <taxon>Acanthomorphata</taxon>
        <taxon>Eupercaria</taxon>
        <taxon>Tetraodontiformes</taxon>
        <taxon>Tetradontoidea</taxon>
        <taxon>Tetraodontidae</taxon>
        <taxon>Tetraodon</taxon>
    </lineage>
</organism>
<feature type="non-terminal residue" evidence="2">
    <location>
        <position position="1"/>
    </location>
</feature>
<dbReference type="PROSITE" id="PS50106">
    <property type="entry name" value="PDZ"/>
    <property type="match status" value="1"/>
</dbReference>
<protein>
    <submittedName>
        <fullName evidence="2">(spotted green pufferfish) hypothetical protein</fullName>
    </submittedName>
</protein>
<evidence type="ECO:0000313" key="2">
    <source>
        <dbReference type="EMBL" id="CAF90355.1"/>
    </source>
</evidence>
<dbReference type="GO" id="GO:0007015">
    <property type="term" value="P:actin filament organization"/>
    <property type="evidence" value="ECO:0007669"/>
    <property type="project" value="TreeGrafter"/>
</dbReference>
<dbReference type="OrthoDB" id="10063560at2759"/>
<dbReference type="Gene3D" id="2.30.42.10">
    <property type="match status" value="1"/>
</dbReference>
<dbReference type="InterPro" id="IPR001478">
    <property type="entry name" value="PDZ"/>
</dbReference>
<comment type="caution">
    <text evidence="2">The sequence shown here is derived from an EMBL/GenBank/DDBJ whole genome shotgun (WGS) entry which is preliminary data.</text>
</comment>
<accession>Q4T9S7</accession>
<dbReference type="KEGG" id="tng:GSTEN00004605G001"/>
<dbReference type="SUPFAM" id="SSF50156">
    <property type="entry name" value="PDZ domain-like"/>
    <property type="match status" value="1"/>
</dbReference>
<dbReference type="AlphaFoldDB" id="Q4T9S7"/>
<dbReference type="InterPro" id="IPR027685">
    <property type="entry name" value="Shroom_fam"/>
</dbReference>